<evidence type="ECO:0000256" key="4">
    <source>
        <dbReference type="RuleBase" id="RU003357"/>
    </source>
</evidence>
<reference evidence="8 9" key="1">
    <citation type="submission" date="2018-05" db="EMBL/GenBank/DDBJ databases">
        <title>Genomic Encyclopedia of Type Strains, Phase IV (KMG-IV): sequencing the most valuable type-strain genomes for metagenomic binning, comparative biology and taxonomic classification.</title>
        <authorList>
            <person name="Goeker M."/>
        </authorList>
    </citation>
    <scope>NUCLEOTIDE SEQUENCE [LARGE SCALE GENOMIC DNA]</scope>
    <source>
        <strain evidence="8 9">DSM 28579</strain>
    </source>
</reference>
<dbReference type="OrthoDB" id="9768470at2"/>
<feature type="domain" description="TonB-dependent receptor plug" evidence="7">
    <location>
        <begin position="144"/>
        <end position="238"/>
    </location>
</feature>
<evidence type="ECO:0000256" key="3">
    <source>
        <dbReference type="ARBA" id="ARBA00023237"/>
    </source>
</evidence>
<dbReference type="PANTHER" id="PTHR40980">
    <property type="entry name" value="PLUG DOMAIN-CONTAINING PROTEIN"/>
    <property type="match status" value="1"/>
</dbReference>
<dbReference type="EMBL" id="QENZ01000003">
    <property type="protein sequence ID" value="PVX52283.1"/>
    <property type="molecule type" value="Genomic_DNA"/>
</dbReference>
<dbReference type="Pfam" id="PF13715">
    <property type="entry name" value="CarbopepD_reg_2"/>
    <property type="match status" value="1"/>
</dbReference>
<keyword evidence="2 4" id="KW-0472">Membrane</keyword>
<dbReference type="GO" id="GO:0009279">
    <property type="term" value="C:cell outer membrane"/>
    <property type="evidence" value="ECO:0007669"/>
    <property type="project" value="UniProtKB-SubCell"/>
</dbReference>
<protein>
    <submittedName>
        <fullName evidence="8">Outer membrane receptor protein involved in Fe transport</fullName>
    </submittedName>
</protein>
<keyword evidence="5" id="KW-0732">Signal</keyword>
<sequence>MKRNLFLTLLFLTFSSLLVNAAVVEEVIPEDKSVIKGTITDAKTGEPLIGVNVFVPGTVIGGSTDLDGSFFIEIDPGKYTLKMTLIGYEDVTIPDLIVTRGKALNIQQKLIEDSALLGEVVITAKMTRDSEVSAILVQQNSVIMLENVSSDELSRKGISNVEEGLTKVAGITKQATRGIVVRGLGDRYNNVLLNGLPLPSLDPDKKSLPLSMFPTSVINTLSINKSYMGRLYGDFAGATVDIETKNTPRTAFFNIGVSGGMNSYYLSGDDQKLDNTNLTGYLGIDKRRRDLPQYLYALSQLGHYYEDYPYPYLNTSVISNIKGSEIFETKFNPDVRKTPIDFGFSMSGGKTFQLSDAVRLGFVSTANFSSDNDKKEGVQRLLDAQGGVIKDYDFQEWAYNTKLNALLALTLDVNSKHRFTFNNLYLNNSTNSVNEMIGYDDLSGFDLFLRRSKYVQNDLYNGQLLGSHDLDDNEKFFFDWGVSYSFVESDEPDTKDVSMEQTKADSSVYKYKSAPGSNGGRYFGEMEENQYAARAAFRMGFGASPDGEQPYKNYLNVGYNFSARERDFFQILLGFGAKSAFTKDLDYTVDVNDPDSFLNRALDMGAFYYNEIAPDGGRDFEADQTIHAAYLSFEKYFSDKFTAVADVRIEKTDRTMKFVDPTSSVFDPFTELTYDPTDVLPGINFNYKISDETNVRLAGSKTVTRPGIREATNSVYKIPGVGSIFGNSDLVNSTNYNADLKFETFPNRGEMFAVNAFYKRIEDPIERTAEPAAGGRAFTFKNAESATVYGVELEMIKNLGNLFKSETFRPLTFGMNATLMFSEITIPESNGFVTNKERELQGASPYLINADLTYDKKVTDSWTTKATATYNVFGERIYAVGGGGIGDFIEQPQHTIDFIWSNTINHKLSFGFSIKDILDTDFHVEQDGVNEGKDPITGEYNDGMTISFKLGYKF</sequence>
<dbReference type="Gene3D" id="2.170.130.10">
    <property type="entry name" value="TonB-dependent receptor, plug domain"/>
    <property type="match status" value="1"/>
</dbReference>
<dbReference type="InterPro" id="IPR036942">
    <property type="entry name" value="Beta-barrel_TonB_sf"/>
</dbReference>
<gene>
    <name evidence="8" type="ORF">C7377_0592</name>
</gene>
<evidence type="ECO:0000259" key="6">
    <source>
        <dbReference type="Pfam" id="PF00593"/>
    </source>
</evidence>
<keyword evidence="8" id="KW-0675">Receptor</keyword>
<comment type="caution">
    <text evidence="8">The sequence shown here is derived from an EMBL/GenBank/DDBJ whole genome shotgun (WGS) entry which is preliminary data.</text>
</comment>
<evidence type="ECO:0000313" key="9">
    <source>
        <dbReference type="Proteomes" id="UP000251835"/>
    </source>
</evidence>
<dbReference type="SUPFAM" id="SSF49464">
    <property type="entry name" value="Carboxypeptidase regulatory domain-like"/>
    <property type="match status" value="1"/>
</dbReference>
<evidence type="ECO:0000256" key="5">
    <source>
        <dbReference type="SAM" id="SignalP"/>
    </source>
</evidence>
<dbReference type="RefSeq" id="WP_116495826.1">
    <property type="nucleotide sequence ID" value="NZ_QENZ01000003.1"/>
</dbReference>
<dbReference type="Gene3D" id="2.60.40.1120">
    <property type="entry name" value="Carboxypeptidase-like, regulatory domain"/>
    <property type="match status" value="1"/>
</dbReference>
<evidence type="ECO:0000313" key="8">
    <source>
        <dbReference type="EMBL" id="PVX52283.1"/>
    </source>
</evidence>
<dbReference type="InterPro" id="IPR037066">
    <property type="entry name" value="Plug_dom_sf"/>
</dbReference>
<comment type="subcellular location">
    <subcellularLocation>
        <location evidence="1 4">Cell outer membrane</location>
    </subcellularLocation>
</comment>
<evidence type="ECO:0000256" key="2">
    <source>
        <dbReference type="ARBA" id="ARBA00023136"/>
    </source>
</evidence>
<keyword evidence="4" id="KW-0798">TonB box</keyword>
<feature type="chain" id="PRO_5029779840" evidence="5">
    <location>
        <begin position="22"/>
        <end position="954"/>
    </location>
</feature>
<dbReference type="PANTHER" id="PTHR40980:SF5">
    <property type="entry name" value="TONB-DEPENDENT RECEPTOR"/>
    <property type="match status" value="1"/>
</dbReference>
<keyword evidence="9" id="KW-1185">Reference proteome</keyword>
<dbReference type="Pfam" id="PF00593">
    <property type="entry name" value="TonB_dep_Rec_b-barrel"/>
    <property type="match status" value="1"/>
</dbReference>
<keyword evidence="3" id="KW-0998">Cell outer membrane</keyword>
<organism evidence="8 9">
    <name type="scientific">Balneicella halophila</name>
    <dbReference type="NCBI Taxonomy" id="1537566"/>
    <lineage>
        <taxon>Bacteria</taxon>
        <taxon>Pseudomonadati</taxon>
        <taxon>Bacteroidota</taxon>
        <taxon>Bacteroidia</taxon>
        <taxon>Bacteroidales</taxon>
        <taxon>Balneicellaceae</taxon>
        <taxon>Balneicella</taxon>
    </lineage>
</organism>
<dbReference type="InterPro" id="IPR012910">
    <property type="entry name" value="Plug_dom"/>
</dbReference>
<comment type="similarity">
    <text evidence="4">Belongs to the TonB-dependent receptor family.</text>
</comment>
<evidence type="ECO:0000259" key="7">
    <source>
        <dbReference type="Pfam" id="PF07715"/>
    </source>
</evidence>
<name>A0A7L4URA6_BALHA</name>
<dbReference type="Pfam" id="PF07715">
    <property type="entry name" value="Plug"/>
    <property type="match status" value="1"/>
</dbReference>
<accession>A0A7L4URA6</accession>
<dbReference type="AlphaFoldDB" id="A0A7L4URA6"/>
<feature type="domain" description="TonB-dependent receptor-like beta-barrel" evidence="6">
    <location>
        <begin position="430"/>
        <end position="897"/>
    </location>
</feature>
<evidence type="ECO:0000256" key="1">
    <source>
        <dbReference type="ARBA" id="ARBA00004442"/>
    </source>
</evidence>
<dbReference type="InterPro" id="IPR008969">
    <property type="entry name" value="CarboxyPept-like_regulatory"/>
</dbReference>
<feature type="signal peptide" evidence="5">
    <location>
        <begin position="1"/>
        <end position="21"/>
    </location>
</feature>
<proteinExistence type="inferred from homology"/>
<dbReference type="Gene3D" id="2.40.170.20">
    <property type="entry name" value="TonB-dependent receptor, beta-barrel domain"/>
    <property type="match status" value="1"/>
</dbReference>
<dbReference type="SUPFAM" id="SSF56935">
    <property type="entry name" value="Porins"/>
    <property type="match status" value="1"/>
</dbReference>
<dbReference type="InterPro" id="IPR000531">
    <property type="entry name" value="Beta-barrel_TonB"/>
</dbReference>
<dbReference type="Proteomes" id="UP000251835">
    <property type="component" value="Unassembled WGS sequence"/>
</dbReference>